<comment type="subcellular location">
    <subcellularLocation>
        <location evidence="1">Cell membrane</location>
        <topology evidence="1">Multi-pass membrane protein</topology>
    </subcellularLocation>
</comment>
<accession>A0A1U7JJ47</accession>
<evidence type="ECO:0000313" key="10">
    <source>
        <dbReference type="Proteomes" id="UP000185783"/>
    </source>
</evidence>
<keyword evidence="10" id="KW-1185">Reference proteome</keyword>
<dbReference type="InterPro" id="IPR004513">
    <property type="entry name" value="FtsX"/>
</dbReference>
<feature type="transmembrane region" description="Helical" evidence="6">
    <location>
        <begin position="144"/>
        <end position="166"/>
    </location>
</feature>
<evidence type="ECO:0000256" key="4">
    <source>
        <dbReference type="ARBA" id="ARBA00022989"/>
    </source>
</evidence>
<comment type="caution">
    <text evidence="9">The sequence shown here is derived from an EMBL/GenBank/DDBJ whole genome shotgun (WGS) entry which is preliminary data.</text>
</comment>
<dbReference type="Proteomes" id="UP000185783">
    <property type="component" value="Unassembled WGS sequence"/>
</dbReference>
<organism evidence="9 10">
    <name type="scientific">Pseudovibrio exalbescens</name>
    <dbReference type="NCBI Taxonomy" id="197461"/>
    <lineage>
        <taxon>Bacteria</taxon>
        <taxon>Pseudomonadati</taxon>
        <taxon>Pseudomonadota</taxon>
        <taxon>Alphaproteobacteria</taxon>
        <taxon>Hyphomicrobiales</taxon>
        <taxon>Stappiaceae</taxon>
        <taxon>Pseudovibrio</taxon>
    </lineage>
</organism>
<evidence type="ECO:0000256" key="5">
    <source>
        <dbReference type="ARBA" id="ARBA00023136"/>
    </source>
</evidence>
<dbReference type="PANTHER" id="PTHR47755:SF1">
    <property type="entry name" value="CELL DIVISION PROTEIN FTSX"/>
    <property type="match status" value="1"/>
</dbReference>
<dbReference type="STRING" id="197461.A3843_09720"/>
<feature type="domain" description="ABC3 transporter permease C-terminal" evidence="8">
    <location>
        <begin position="151"/>
        <end position="271"/>
    </location>
</feature>
<dbReference type="InterPro" id="IPR003838">
    <property type="entry name" value="ABC3_permease_C"/>
</dbReference>
<dbReference type="Pfam" id="PF02687">
    <property type="entry name" value="FtsX"/>
    <property type="match status" value="1"/>
</dbReference>
<dbReference type="OrthoDB" id="9814843at2"/>
<feature type="transmembrane region" description="Helical" evidence="6">
    <location>
        <begin position="248"/>
        <end position="267"/>
    </location>
</feature>
<keyword evidence="5 6" id="KW-0472">Membrane</keyword>
<evidence type="ECO:0000256" key="1">
    <source>
        <dbReference type="ARBA" id="ARBA00004651"/>
    </source>
</evidence>
<keyword evidence="2" id="KW-1003">Cell membrane</keyword>
<keyword evidence="7" id="KW-0732">Signal</keyword>
<feature type="chain" id="PRO_5010538541" evidence="7">
    <location>
        <begin position="21"/>
        <end position="281"/>
    </location>
</feature>
<evidence type="ECO:0000256" key="3">
    <source>
        <dbReference type="ARBA" id="ARBA00022692"/>
    </source>
</evidence>
<proteinExistence type="predicted"/>
<name>A0A1U7JJ47_9HYPH</name>
<evidence type="ECO:0000259" key="8">
    <source>
        <dbReference type="Pfam" id="PF02687"/>
    </source>
</evidence>
<gene>
    <name evidence="9" type="ORF">A3843_09720</name>
</gene>
<dbReference type="PANTHER" id="PTHR47755">
    <property type="entry name" value="CELL DIVISION PROTEIN FTSX"/>
    <property type="match status" value="1"/>
</dbReference>
<evidence type="ECO:0000256" key="6">
    <source>
        <dbReference type="SAM" id="Phobius"/>
    </source>
</evidence>
<dbReference type="AlphaFoldDB" id="A0A1U7JJ47"/>
<feature type="signal peptide" evidence="7">
    <location>
        <begin position="1"/>
        <end position="20"/>
    </location>
</feature>
<sequence length="281" mass="30044">MLVVAIMSFLACLTVGFVTVVNDAATDWSNELVREITIQIRPVDGIDMLQQIDRTVALAQEFQGVGHVRALSDQETQELLQPWLGGDLNLDDLPVPRLILVKIAQPELLDLTEMKATIEDDIRGASLDDHRLWTQQLSSMANGAVVIGFGILILVLASMILSVVFATRAAMSGNKEVVEVLHFVGAEDSFIASQFQRHFLVLGLKGGLVGGAIGCLSFMLIEFLGNTPNEFGAAGQAQALLGTISVSWLGYVGAGLVVVLVAVLTALTSRIAVHSHLAGMD</sequence>
<keyword evidence="9" id="KW-0132">Cell division</keyword>
<dbReference type="GO" id="GO:0032153">
    <property type="term" value="C:cell division site"/>
    <property type="evidence" value="ECO:0007669"/>
    <property type="project" value="TreeGrafter"/>
</dbReference>
<dbReference type="EMBL" id="LVVZ01000014">
    <property type="protein sequence ID" value="OKL44725.1"/>
    <property type="molecule type" value="Genomic_DNA"/>
</dbReference>
<dbReference type="GO" id="GO:0005886">
    <property type="term" value="C:plasma membrane"/>
    <property type="evidence" value="ECO:0007669"/>
    <property type="project" value="UniProtKB-SubCell"/>
</dbReference>
<evidence type="ECO:0000256" key="2">
    <source>
        <dbReference type="ARBA" id="ARBA00022475"/>
    </source>
</evidence>
<feature type="transmembrane region" description="Helical" evidence="6">
    <location>
        <begin position="199"/>
        <end position="221"/>
    </location>
</feature>
<dbReference type="GO" id="GO:0051301">
    <property type="term" value="P:cell division"/>
    <property type="evidence" value="ECO:0007669"/>
    <property type="project" value="UniProtKB-KW"/>
</dbReference>
<reference evidence="9 10" key="1">
    <citation type="submission" date="2016-03" db="EMBL/GenBank/DDBJ databases">
        <title>Genome sequence of Nesiotobacter sp. nov., a moderately halophilic alphaproteobacterium isolated from the Yellow Sea, China.</title>
        <authorList>
            <person name="Zhang G."/>
            <person name="Zhang R."/>
        </authorList>
    </citation>
    <scope>NUCLEOTIDE SEQUENCE [LARGE SCALE GENOMIC DNA]</scope>
    <source>
        <strain evidence="9 10">WB1-6</strain>
    </source>
</reference>
<keyword evidence="9" id="KW-0131">Cell cycle</keyword>
<evidence type="ECO:0000313" key="9">
    <source>
        <dbReference type="EMBL" id="OKL44725.1"/>
    </source>
</evidence>
<keyword evidence="3 6" id="KW-0812">Transmembrane</keyword>
<protein>
    <submittedName>
        <fullName evidence="9">Cell division protein FtsX</fullName>
    </submittedName>
</protein>
<evidence type="ECO:0000256" key="7">
    <source>
        <dbReference type="SAM" id="SignalP"/>
    </source>
</evidence>
<keyword evidence="4 6" id="KW-1133">Transmembrane helix</keyword>